<gene>
    <name evidence="1" type="ORF">F2P47_05435</name>
</gene>
<reference evidence="1 2" key="1">
    <citation type="submission" date="2019-09" db="EMBL/GenBank/DDBJ databases">
        <title>Parvibaculum sedimenti sp. nov., isolated from sediment.</title>
        <authorList>
            <person name="Wang Y."/>
        </authorList>
    </citation>
    <scope>NUCLEOTIDE SEQUENCE [LARGE SCALE GENOMIC DNA]</scope>
    <source>
        <strain evidence="1 2">HXT-9</strain>
    </source>
</reference>
<dbReference type="EMBL" id="WESC01000004">
    <property type="protein sequence ID" value="KAB7741351.1"/>
    <property type="molecule type" value="Genomic_DNA"/>
</dbReference>
<dbReference type="Proteomes" id="UP000468901">
    <property type="component" value="Unassembled WGS sequence"/>
</dbReference>
<dbReference type="AlphaFoldDB" id="A0A6N6VJV8"/>
<evidence type="ECO:0000313" key="2">
    <source>
        <dbReference type="Proteomes" id="UP000468901"/>
    </source>
</evidence>
<comment type="caution">
    <text evidence="1">The sequence shown here is derived from an EMBL/GenBank/DDBJ whole genome shotgun (WGS) entry which is preliminary data.</text>
</comment>
<name>A0A6N6VJV8_9HYPH</name>
<evidence type="ECO:0000313" key="1">
    <source>
        <dbReference type="EMBL" id="KAB7741351.1"/>
    </source>
</evidence>
<sequence length="88" mass="10059">MSLAGGLAATPALADPHGYGRHERWEHHGRWDRHYHPGWVRYYDGPYIYWAPPPPRVFYAPPPPPPVYYAPPPVYYGGPSLNVVIPIR</sequence>
<protein>
    <submittedName>
        <fullName evidence="1">Uncharacterized protein</fullName>
    </submittedName>
</protein>
<accession>A0A6N6VJV8</accession>
<organism evidence="1 2">
    <name type="scientific">Parvibaculum sedimenti</name>
    <dbReference type="NCBI Taxonomy" id="2608632"/>
    <lineage>
        <taxon>Bacteria</taxon>
        <taxon>Pseudomonadati</taxon>
        <taxon>Pseudomonadota</taxon>
        <taxon>Alphaproteobacteria</taxon>
        <taxon>Hyphomicrobiales</taxon>
        <taxon>Parvibaculaceae</taxon>
        <taxon>Parvibaculum</taxon>
    </lineage>
</organism>
<keyword evidence="2" id="KW-1185">Reference proteome</keyword>
<proteinExistence type="predicted"/>